<proteinExistence type="predicted"/>
<evidence type="ECO:0000313" key="1">
    <source>
        <dbReference type="EMBL" id="KAI6090537.1"/>
    </source>
</evidence>
<dbReference type="Proteomes" id="UP001497680">
    <property type="component" value="Unassembled WGS sequence"/>
</dbReference>
<keyword evidence="2" id="KW-1185">Reference proteome</keyword>
<accession>A0ACC0DD87</accession>
<dbReference type="EMBL" id="MU394290">
    <property type="protein sequence ID" value="KAI6090537.1"/>
    <property type="molecule type" value="Genomic_DNA"/>
</dbReference>
<evidence type="ECO:0000313" key="2">
    <source>
        <dbReference type="Proteomes" id="UP001497680"/>
    </source>
</evidence>
<protein>
    <submittedName>
        <fullName evidence="1">Uncharacterized protein</fullName>
    </submittedName>
</protein>
<sequence length="654" mass="71673">MPTTNISNGLSPLSDRTRTSPESSPGPSPQRHYLQESHTVETVTLGGFAARACEKCRASKRKCDKKLPYCDRCKRLNAKCHYVQDISNNNVNHQTAQFVIYQPRSLSSDVLFRGPEPLEGITPSQILSLVIPVSGLGGHPPADWRAAINAYFFCIHPWYAVVHPTLFQQQLGNLLAAMDSPSQSDTPVSLSKSPIEAHLPVPASGHSYAIGSEMQAKELALLVVAMYLTTRMRMTDAGEQPIFDETYRTVKRLLSSLLLPCVGDPGPSIERVQCGALIALYEYGHGEAAAAYQTLSQTVATARILDIKPGHVSDGGGDDVVMLSIEEEQSGCLWWGMFILDQFVHQDEVVKNLPFLLESPSTNTLLPETPPMTPILSSTAMLEHGGVTGSLPPSPPTAATARYISTSTAIGTHKFGGFQLSAKSSCLFHRALRIDKERDARPGKMPLVASYADLDAEIRRTTLTLLDESVDWESTLDCFAMLVSALFMIYLPYLTVLEHNIDNASFSLTSSTSVSTTPASAAAILASSEELSTAVAALRFACKMSTDISCKVNADYDRAPRSPALLCAPAGNTCYFVILAYASLCRCFPDEQDECQAYIAEKFESLKLFSFRWGIAEKMMSNLEKKIGLDRSHYLKNSVLNPPPHRLIFDFERR</sequence>
<gene>
    <name evidence="1" type="ORF">F4821DRAFT_255776</name>
</gene>
<organism evidence="1 2">
    <name type="scientific">Hypoxylon rubiginosum</name>
    <dbReference type="NCBI Taxonomy" id="110542"/>
    <lineage>
        <taxon>Eukaryota</taxon>
        <taxon>Fungi</taxon>
        <taxon>Dikarya</taxon>
        <taxon>Ascomycota</taxon>
        <taxon>Pezizomycotina</taxon>
        <taxon>Sordariomycetes</taxon>
        <taxon>Xylariomycetidae</taxon>
        <taxon>Xylariales</taxon>
        <taxon>Hypoxylaceae</taxon>
        <taxon>Hypoxylon</taxon>
    </lineage>
</organism>
<comment type="caution">
    <text evidence="1">The sequence shown here is derived from an EMBL/GenBank/DDBJ whole genome shotgun (WGS) entry which is preliminary data.</text>
</comment>
<name>A0ACC0DD87_9PEZI</name>
<reference evidence="1 2" key="1">
    <citation type="journal article" date="2022" name="New Phytol.">
        <title>Ecological generalism drives hyperdiversity of secondary metabolite gene clusters in xylarialean endophytes.</title>
        <authorList>
            <person name="Franco M.E.E."/>
            <person name="Wisecaver J.H."/>
            <person name="Arnold A.E."/>
            <person name="Ju Y.M."/>
            <person name="Slot J.C."/>
            <person name="Ahrendt S."/>
            <person name="Moore L.P."/>
            <person name="Eastman K.E."/>
            <person name="Scott K."/>
            <person name="Konkel Z."/>
            <person name="Mondo S.J."/>
            <person name="Kuo A."/>
            <person name="Hayes R.D."/>
            <person name="Haridas S."/>
            <person name="Andreopoulos B."/>
            <person name="Riley R."/>
            <person name="LaButti K."/>
            <person name="Pangilinan J."/>
            <person name="Lipzen A."/>
            <person name="Amirebrahimi M."/>
            <person name="Yan J."/>
            <person name="Adam C."/>
            <person name="Keymanesh K."/>
            <person name="Ng V."/>
            <person name="Louie K."/>
            <person name="Northen T."/>
            <person name="Drula E."/>
            <person name="Henrissat B."/>
            <person name="Hsieh H.M."/>
            <person name="Youens-Clark K."/>
            <person name="Lutzoni F."/>
            <person name="Miadlikowska J."/>
            <person name="Eastwood D.C."/>
            <person name="Hamelin R.C."/>
            <person name="Grigoriev I.V."/>
            <person name="U'Ren J.M."/>
        </authorList>
    </citation>
    <scope>NUCLEOTIDE SEQUENCE [LARGE SCALE GENOMIC DNA]</scope>
    <source>
        <strain evidence="1 2">ER1909</strain>
    </source>
</reference>